<dbReference type="InterPro" id="IPR046373">
    <property type="entry name" value="Acyl-CoA_Oxase/DH_mid-dom_sf"/>
</dbReference>
<keyword evidence="3 5" id="KW-0285">Flavoprotein</keyword>
<comment type="similarity">
    <text evidence="2 5">Belongs to the acyl-CoA dehydrogenase family.</text>
</comment>
<dbReference type="AlphaFoldDB" id="A0A4R1FUX5"/>
<evidence type="ECO:0000256" key="3">
    <source>
        <dbReference type="ARBA" id="ARBA00022630"/>
    </source>
</evidence>
<feature type="domain" description="Acyl-CoA oxidase/dehydrogenase middle" evidence="7">
    <location>
        <begin position="115"/>
        <end position="206"/>
    </location>
</feature>
<dbReference type="RefSeq" id="WP_067447110.1">
    <property type="nucleotide sequence ID" value="NZ_SMFR01000002.1"/>
</dbReference>
<evidence type="ECO:0000259" key="7">
    <source>
        <dbReference type="Pfam" id="PF02770"/>
    </source>
</evidence>
<proteinExistence type="inferred from homology"/>
<dbReference type="Proteomes" id="UP000294856">
    <property type="component" value="Unassembled WGS sequence"/>
</dbReference>
<dbReference type="Pfam" id="PF02770">
    <property type="entry name" value="Acyl-CoA_dh_M"/>
    <property type="match status" value="1"/>
</dbReference>
<dbReference type="Pfam" id="PF00441">
    <property type="entry name" value="Acyl-CoA_dh_1"/>
    <property type="match status" value="1"/>
</dbReference>
<dbReference type="InterPro" id="IPR006091">
    <property type="entry name" value="Acyl-CoA_Oxase/DH_mid-dom"/>
</dbReference>
<accession>A0A4R1FUX5</accession>
<feature type="domain" description="Acyl-CoA dehydrogenase/oxidase C-terminal" evidence="6">
    <location>
        <begin position="218"/>
        <end position="367"/>
    </location>
</feature>
<evidence type="ECO:0000256" key="4">
    <source>
        <dbReference type="ARBA" id="ARBA00022827"/>
    </source>
</evidence>
<comment type="caution">
    <text evidence="8">The sequence shown here is derived from an EMBL/GenBank/DDBJ whole genome shotgun (WGS) entry which is preliminary data.</text>
</comment>
<comment type="cofactor">
    <cofactor evidence="1 5">
        <name>FAD</name>
        <dbReference type="ChEBI" id="CHEBI:57692"/>
    </cofactor>
</comment>
<dbReference type="Gene3D" id="2.40.110.10">
    <property type="entry name" value="Butyryl-CoA Dehydrogenase, subunit A, domain 2"/>
    <property type="match status" value="1"/>
</dbReference>
<keyword evidence="9" id="KW-1185">Reference proteome</keyword>
<keyword evidence="5" id="KW-0560">Oxidoreductase</keyword>
<name>A0A4R1FUX5_9NOCA</name>
<dbReference type="InterPro" id="IPR009075">
    <property type="entry name" value="AcylCo_DH/oxidase_C"/>
</dbReference>
<dbReference type="InterPro" id="IPR009100">
    <property type="entry name" value="AcylCoA_DH/oxidase_NM_dom_sf"/>
</dbReference>
<dbReference type="PANTHER" id="PTHR43884:SF12">
    <property type="entry name" value="ISOVALERYL-COA DEHYDROGENASE, MITOCHONDRIAL-RELATED"/>
    <property type="match status" value="1"/>
</dbReference>
<dbReference type="Gene3D" id="1.10.540.10">
    <property type="entry name" value="Acyl-CoA dehydrogenase/oxidase, N-terminal domain"/>
    <property type="match status" value="1"/>
</dbReference>
<reference evidence="8 9" key="1">
    <citation type="submission" date="2019-03" db="EMBL/GenBank/DDBJ databases">
        <title>Genomic Encyclopedia of Type Strains, Phase IV (KMG-IV): sequencing the most valuable type-strain genomes for metagenomic binning, comparative biology and taxonomic classification.</title>
        <authorList>
            <person name="Goeker M."/>
        </authorList>
    </citation>
    <scope>NUCLEOTIDE SEQUENCE [LARGE SCALE GENOMIC DNA]</scope>
    <source>
        <strain evidence="8 9">DSM 44684</strain>
    </source>
</reference>
<evidence type="ECO:0000256" key="1">
    <source>
        <dbReference type="ARBA" id="ARBA00001974"/>
    </source>
</evidence>
<dbReference type="SUPFAM" id="SSF47203">
    <property type="entry name" value="Acyl-CoA dehydrogenase C-terminal domain-like"/>
    <property type="match status" value="1"/>
</dbReference>
<dbReference type="OrthoDB" id="8876745at2"/>
<evidence type="ECO:0000313" key="8">
    <source>
        <dbReference type="EMBL" id="TCJ97672.1"/>
    </source>
</evidence>
<dbReference type="InterPro" id="IPR036250">
    <property type="entry name" value="AcylCo_DH-like_C"/>
</dbReference>
<protein>
    <submittedName>
        <fullName evidence="8">Alkylation response protein AidB-like acyl-CoA dehydrogenase</fullName>
    </submittedName>
</protein>
<gene>
    <name evidence="8" type="ORF">DFR71_3719</name>
</gene>
<sequence>MSFDHTAFNAVLSTLDADEVARQEAAGAHPTKLFRELLGTGLAELAVSGAPGSGDRWLFCSSIADIAQRWVGLAESLHYQVLSICAFARSGSPEQHARYLAALRAGELIASNCFNEERAGSDLAAIATSAHRDPDGGYVIDGTKQWIGHAQIADVLFVYAKTADRGLAGITCFLVDAHAPGITITHRPKTAGAGSLPSGDIGFDSVRVPAENVVGRVNRGMLAGDSLFTQGRLGVASCSLGLARAALRRASDYAGEHQQFGHPIIEFQGVAFPLAQVSTDIAATAALLREACVAAEDGRRDAQLLAAQAKLQATTTVRRATDAAIATLASRAFDVTEPVLRWASEAHLLEIVQGTPEIQKIAIAAQLR</sequence>
<keyword evidence="4 5" id="KW-0274">FAD</keyword>
<dbReference type="STRING" id="1210063.GCA_001612665_01376"/>
<dbReference type="PANTHER" id="PTHR43884">
    <property type="entry name" value="ACYL-COA DEHYDROGENASE"/>
    <property type="match status" value="1"/>
</dbReference>
<evidence type="ECO:0000313" key="9">
    <source>
        <dbReference type="Proteomes" id="UP000294856"/>
    </source>
</evidence>
<dbReference type="Gene3D" id="1.20.140.10">
    <property type="entry name" value="Butyryl-CoA Dehydrogenase, subunit A, domain 3"/>
    <property type="match status" value="1"/>
</dbReference>
<dbReference type="GO" id="GO:0003995">
    <property type="term" value="F:acyl-CoA dehydrogenase activity"/>
    <property type="evidence" value="ECO:0007669"/>
    <property type="project" value="TreeGrafter"/>
</dbReference>
<dbReference type="CDD" id="cd00567">
    <property type="entry name" value="ACAD"/>
    <property type="match status" value="1"/>
</dbReference>
<evidence type="ECO:0000259" key="6">
    <source>
        <dbReference type="Pfam" id="PF00441"/>
    </source>
</evidence>
<evidence type="ECO:0000256" key="2">
    <source>
        <dbReference type="ARBA" id="ARBA00009347"/>
    </source>
</evidence>
<dbReference type="InterPro" id="IPR037069">
    <property type="entry name" value="AcylCoA_DH/ox_N_sf"/>
</dbReference>
<dbReference type="GO" id="GO:0050660">
    <property type="term" value="F:flavin adenine dinucleotide binding"/>
    <property type="evidence" value="ECO:0007669"/>
    <property type="project" value="InterPro"/>
</dbReference>
<evidence type="ECO:0000256" key="5">
    <source>
        <dbReference type="RuleBase" id="RU362125"/>
    </source>
</evidence>
<dbReference type="EMBL" id="SMFR01000002">
    <property type="protein sequence ID" value="TCJ97672.1"/>
    <property type="molecule type" value="Genomic_DNA"/>
</dbReference>
<dbReference type="SUPFAM" id="SSF56645">
    <property type="entry name" value="Acyl-CoA dehydrogenase NM domain-like"/>
    <property type="match status" value="1"/>
</dbReference>
<organism evidence="8 9">
    <name type="scientific">Nocardia alba</name>
    <dbReference type="NCBI Taxonomy" id="225051"/>
    <lineage>
        <taxon>Bacteria</taxon>
        <taxon>Bacillati</taxon>
        <taxon>Actinomycetota</taxon>
        <taxon>Actinomycetes</taxon>
        <taxon>Mycobacteriales</taxon>
        <taxon>Nocardiaceae</taxon>
        <taxon>Nocardia</taxon>
    </lineage>
</organism>